<accession>A0ABR2LL74</accession>
<dbReference type="SUPFAM" id="SSF52540">
    <property type="entry name" value="P-loop containing nucleoside triphosphate hydrolases"/>
    <property type="match status" value="1"/>
</dbReference>
<keyword evidence="3" id="KW-1185">Reference proteome</keyword>
<dbReference type="InterPro" id="IPR050747">
    <property type="entry name" value="Mitochondrial_chaperone_BCS1"/>
</dbReference>
<evidence type="ECO:0000313" key="2">
    <source>
        <dbReference type="EMBL" id="KAK8943813.1"/>
    </source>
</evidence>
<feature type="domain" description="AAA+ ATPase At3g28540-like C-terminal" evidence="1">
    <location>
        <begin position="47"/>
        <end position="73"/>
    </location>
</feature>
<dbReference type="Gene3D" id="3.40.50.300">
    <property type="entry name" value="P-loop containing nucleotide triphosphate hydrolases"/>
    <property type="match status" value="1"/>
</dbReference>
<evidence type="ECO:0000313" key="3">
    <source>
        <dbReference type="Proteomes" id="UP001412067"/>
    </source>
</evidence>
<organism evidence="2 3">
    <name type="scientific">Platanthera guangdongensis</name>
    <dbReference type="NCBI Taxonomy" id="2320717"/>
    <lineage>
        <taxon>Eukaryota</taxon>
        <taxon>Viridiplantae</taxon>
        <taxon>Streptophyta</taxon>
        <taxon>Embryophyta</taxon>
        <taxon>Tracheophyta</taxon>
        <taxon>Spermatophyta</taxon>
        <taxon>Magnoliopsida</taxon>
        <taxon>Liliopsida</taxon>
        <taxon>Asparagales</taxon>
        <taxon>Orchidaceae</taxon>
        <taxon>Orchidoideae</taxon>
        <taxon>Orchideae</taxon>
        <taxon>Orchidinae</taxon>
        <taxon>Platanthera</taxon>
    </lineage>
</organism>
<evidence type="ECO:0000259" key="1">
    <source>
        <dbReference type="Pfam" id="PF25568"/>
    </source>
</evidence>
<dbReference type="InterPro" id="IPR027417">
    <property type="entry name" value="P-loop_NTPase"/>
</dbReference>
<name>A0ABR2LL74_9ASPA</name>
<dbReference type="PANTHER" id="PTHR23070">
    <property type="entry name" value="BCS1 AAA-TYPE ATPASE"/>
    <property type="match status" value="1"/>
</dbReference>
<sequence>MLNFMDIVFSYCAEERVMVFTASSKNTLDPTVIRPGRLDVQIHFPFCDFTAFKTLASNYLGLKYHKLYQQGKKVFGRGQS</sequence>
<comment type="caution">
    <text evidence="2">The sequence shown here is derived from an EMBL/GenBank/DDBJ whole genome shotgun (WGS) entry which is preliminary data.</text>
</comment>
<dbReference type="Proteomes" id="UP001412067">
    <property type="component" value="Unassembled WGS sequence"/>
</dbReference>
<gene>
    <name evidence="2" type="ORF">KSP40_PGU007435</name>
</gene>
<dbReference type="InterPro" id="IPR058017">
    <property type="entry name" value="At3g28540-like_C"/>
</dbReference>
<protein>
    <recommendedName>
        <fullName evidence="1">AAA+ ATPase At3g28540-like C-terminal domain-containing protein</fullName>
    </recommendedName>
</protein>
<dbReference type="Pfam" id="PF25568">
    <property type="entry name" value="AAA_lid_At3g28540"/>
    <property type="match status" value="1"/>
</dbReference>
<proteinExistence type="predicted"/>
<reference evidence="2 3" key="1">
    <citation type="journal article" date="2022" name="Nat. Plants">
        <title>Genomes of leafy and leafless Platanthera orchids illuminate the evolution of mycoheterotrophy.</title>
        <authorList>
            <person name="Li M.H."/>
            <person name="Liu K.W."/>
            <person name="Li Z."/>
            <person name="Lu H.C."/>
            <person name="Ye Q.L."/>
            <person name="Zhang D."/>
            <person name="Wang J.Y."/>
            <person name="Li Y.F."/>
            <person name="Zhong Z.M."/>
            <person name="Liu X."/>
            <person name="Yu X."/>
            <person name="Liu D.K."/>
            <person name="Tu X.D."/>
            <person name="Liu B."/>
            <person name="Hao Y."/>
            <person name="Liao X.Y."/>
            <person name="Jiang Y.T."/>
            <person name="Sun W.H."/>
            <person name="Chen J."/>
            <person name="Chen Y.Q."/>
            <person name="Ai Y."/>
            <person name="Zhai J.W."/>
            <person name="Wu S.S."/>
            <person name="Zhou Z."/>
            <person name="Hsiao Y.Y."/>
            <person name="Wu W.L."/>
            <person name="Chen Y.Y."/>
            <person name="Lin Y.F."/>
            <person name="Hsu J.L."/>
            <person name="Li C.Y."/>
            <person name="Wang Z.W."/>
            <person name="Zhao X."/>
            <person name="Zhong W.Y."/>
            <person name="Ma X.K."/>
            <person name="Ma L."/>
            <person name="Huang J."/>
            <person name="Chen G.Z."/>
            <person name="Huang M.Z."/>
            <person name="Huang L."/>
            <person name="Peng D.H."/>
            <person name="Luo Y.B."/>
            <person name="Zou S.Q."/>
            <person name="Chen S.P."/>
            <person name="Lan S."/>
            <person name="Tsai W.C."/>
            <person name="Van de Peer Y."/>
            <person name="Liu Z.J."/>
        </authorList>
    </citation>
    <scope>NUCLEOTIDE SEQUENCE [LARGE SCALE GENOMIC DNA]</scope>
    <source>
        <strain evidence="2">Lor288</strain>
    </source>
</reference>
<dbReference type="EMBL" id="JBBWWR010000018">
    <property type="protein sequence ID" value="KAK8943813.1"/>
    <property type="molecule type" value="Genomic_DNA"/>
</dbReference>